<dbReference type="AlphaFoldDB" id="A0A1R3L001"/>
<dbReference type="Proteomes" id="UP000187203">
    <property type="component" value="Unassembled WGS sequence"/>
</dbReference>
<evidence type="ECO:0000256" key="3">
    <source>
        <dbReference type="ARBA" id="ARBA00022729"/>
    </source>
</evidence>
<keyword evidence="7" id="KW-0325">Glycoprotein</keyword>
<evidence type="ECO:0000256" key="8">
    <source>
        <dbReference type="SAM" id="Phobius"/>
    </source>
</evidence>
<protein>
    <submittedName>
        <fullName evidence="9">Uncharacterized protein</fullName>
    </submittedName>
</protein>
<dbReference type="OrthoDB" id="676979at2759"/>
<keyword evidence="4 8" id="KW-1133">Transmembrane helix</keyword>
<dbReference type="PRINTS" id="PR00019">
    <property type="entry name" value="LEURICHRPT"/>
</dbReference>
<evidence type="ECO:0000256" key="6">
    <source>
        <dbReference type="ARBA" id="ARBA00023170"/>
    </source>
</evidence>
<keyword evidence="3" id="KW-0732">Signal</keyword>
<dbReference type="InterPro" id="IPR032675">
    <property type="entry name" value="LRR_dom_sf"/>
</dbReference>
<evidence type="ECO:0000313" key="9">
    <source>
        <dbReference type="EMBL" id="OMP12630.1"/>
    </source>
</evidence>
<dbReference type="PROSITE" id="PS51450">
    <property type="entry name" value="LRR"/>
    <property type="match status" value="1"/>
</dbReference>
<keyword evidence="2 8" id="KW-0812">Transmembrane</keyword>
<name>A0A1R3L001_9ROSI</name>
<comment type="caution">
    <text evidence="9">The sequence shown here is derived from an EMBL/GenBank/DDBJ whole genome shotgun (WGS) entry which is preliminary data.</text>
</comment>
<evidence type="ECO:0000313" key="10">
    <source>
        <dbReference type="Proteomes" id="UP000187203"/>
    </source>
</evidence>
<dbReference type="InterPro" id="IPR001611">
    <property type="entry name" value="Leu-rich_rpt"/>
</dbReference>
<evidence type="ECO:0000256" key="4">
    <source>
        <dbReference type="ARBA" id="ARBA00022989"/>
    </source>
</evidence>
<dbReference type="GO" id="GO:0016020">
    <property type="term" value="C:membrane"/>
    <property type="evidence" value="ECO:0007669"/>
    <property type="project" value="UniProtKB-SubCell"/>
</dbReference>
<dbReference type="EMBL" id="AWUE01008559">
    <property type="protein sequence ID" value="OMP12630.1"/>
    <property type="molecule type" value="Genomic_DNA"/>
</dbReference>
<dbReference type="SUPFAM" id="SSF52058">
    <property type="entry name" value="L domain-like"/>
    <property type="match status" value="1"/>
</dbReference>
<evidence type="ECO:0000256" key="5">
    <source>
        <dbReference type="ARBA" id="ARBA00023136"/>
    </source>
</evidence>
<gene>
    <name evidence="9" type="ORF">COLO4_02940</name>
</gene>
<comment type="subcellular location">
    <subcellularLocation>
        <location evidence="1">Membrane</location>
        <topology evidence="1">Single-pass type I membrane protein</topology>
    </subcellularLocation>
</comment>
<dbReference type="Pfam" id="PF00560">
    <property type="entry name" value="LRR_1"/>
    <property type="match status" value="1"/>
</dbReference>
<evidence type="ECO:0000256" key="7">
    <source>
        <dbReference type="ARBA" id="ARBA00023180"/>
    </source>
</evidence>
<dbReference type="Gene3D" id="3.80.10.10">
    <property type="entry name" value="Ribonuclease Inhibitor"/>
    <property type="match status" value="1"/>
</dbReference>
<feature type="transmembrane region" description="Helical" evidence="8">
    <location>
        <begin position="93"/>
        <end position="116"/>
    </location>
</feature>
<reference evidence="10" key="1">
    <citation type="submission" date="2013-09" db="EMBL/GenBank/DDBJ databases">
        <title>Corchorus olitorius genome sequencing.</title>
        <authorList>
            <person name="Alam M."/>
            <person name="Haque M.S."/>
            <person name="Islam M.S."/>
            <person name="Emdad E.M."/>
            <person name="Islam M.M."/>
            <person name="Ahmed B."/>
            <person name="Halim A."/>
            <person name="Hossen Q.M.M."/>
            <person name="Hossain M.Z."/>
            <person name="Ahmed R."/>
            <person name="Khan M.M."/>
            <person name="Islam R."/>
            <person name="Rashid M.M."/>
            <person name="Khan S.A."/>
            <person name="Rahman M.S."/>
            <person name="Alam M."/>
            <person name="Yahiya A.S."/>
            <person name="Khan M.S."/>
            <person name="Azam M.S."/>
            <person name="Haque T."/>
            <person name="Lashkar M.Z.H."/>
            <person name="Akhand A.I."/>
            <person name="Morshed G."/>
            <person name="Roy S."/>
            <person name="Uddin K.S."/>
            <person name="Rabeya T."/>
            <person name="Hossain A.S."/>
            <person name="Chowdhury A."/>
            <person name="Snigdha A.R."/>
            <person name="Mortoza M.S."/>
            <person name="Matin S.A."/>
            <person name="Hoque S.M.E."/>
            <person name="Islam M.K."/>
            <person name="Roy D.K."/>
            <person name="Haider R."/>
            <person name="Moosa M.M."/>
            <person name="Elias S.M."/>
            <person name="Hasan A.M."/>
            <person name="Jahan S."/>
            <person name="Shafiuddin M."/>
            <person name="Mahmood N."/>
            <person name="Shommy N.S."/>
        </authorList>
    </citation>
    <scope>NUCLEOTIDE SEQUENCE [LARGE SCALE GENOMIC DNA]</scope>
    <source>
        <strain evidence="10">cv. O-4</strain>
    </source>
</reference>
<dbReference type="InterPro" id="IPR046956">
    <property type="entry name" value="RLP23-like"/>
</dbReference>
<proteinExistence type="predicted"/>
<dbReference type="PANTHER" id="PTHR48063">
    <property type="entry name" value="LRR RECEPTOR-LIKE KINASE"/>
    <property type="match status" value="1"/>
</dbReference>
<sequence length="130" mass="14855">MSSLEMLDLSHNDLSGTIPTSLESLTFLSLFDVSYNQLHGRIPSGGQFQTFPSSRFEGNYQLCGDHWFSCEEPITTDEHHHESPKSSRMNKDFINGMIPGIIFGTLSSIVLINLYFKDFIPKFLCKWQKM</sequence>
<dbReference type="PANTHER" id="PTHR48063:SF46">
    <property type="entry name" value="LEUCINE-RICH REPEAT-CONTAINING N-TERMINAL PLANT-TYPE DOMAIN-CONTAINING PROTEIN"/>
    <property type="match status" value="1"/>
</dbReference>
<evidence type="ECO:0000256" key="1">
    <source>
        <dbReference type="ARBA" id="ARBA00004479"/>
    </source>
</evidence>
<evidence type="ECO:0000256" key="2">
    <source>
        <dbReference type="ARBA" id="ARBA00022692"/>
    </source>
</evidence>
<accession>A0A1R3L001</accession>
<keyword evidence="5 8" id="KW-0472">Membrane</keyword>
<dbReference type="STRING" id="93759.A0A1R3L001"/>
<keyword evidence="10" id="KW-1185">Reference proteome</keyword>
<keyword evidence="6" id="KW-0675">Receptor</keyword>
<organism evidence="9 10">
    <name type="scientific">Corchorus olitorius</name>
    <dbReference type="NCBI Taxonomy" id="93759"/>
    <lineage>
        <taxon>Eukaryota</taxon>
        <taxon>Viridiplantae</taxon>
        <taxon>Streptophyta</taxon>
        <taxon>Embryophyta</taxon>
        <taxon>Tracheophyta</taxon>
        <taxon>Spermatophyta</taxon>
        <taxon>Magnoliopsida</taxon>
        <taxon>eudicotyledons</taxon>
        <taxon>Gunneridae</taxon>
        <taxon>Pentapetalae</taxon>
        <taxon>rosids</taxon>
        <taxon>malvids</taxon>
        <taxon>Malvales</taxon>
        <taxon>Malvaceae</taxon>
        <taxon>Grewioideae</taxon>
        <taxon>Apeibeae</taxon>
        <taxon>Corchorus</taxon>
    </lineage>
</organism>